<comment type="similarity">
    <text evidence="1">In the C-terminal section; belongs to the trehalose phosphatase family.</text>
</comment>
<dbReference type="Pfam" id="PF00982">
    <property type="entry name" value="Glyco_transf_20"/>
    <property type="match status" value="1"/>
</dbReference>
<keyword evidence="5" id="KW-1185">Reference proteome</keyword>
<evidence type="ECO:0000313" key="5">
    <source>
        <dbReference type="Proteomes" id="UP001219901"/>
    </source>
</evidence>
<evidence type="ECO:0000256" key="1">
    <source>
        <dbReference type="ARBA" id="ARBA00006330"/>
    </source>
</evidence>
<dbReference type="GO" id="GO:0005829">
    <property type="term" value="C:cytosol"/>
    <property type="evidence" value="ECO:0007669"/>
    <property type="project" value="TreeGrafter"/>
</dbReference>
<dbReference type="GO" id="GO:0004805">
    <property type="term" value="F:trehalose-phosphatase activity"/>
    <property type="evidence" value="ECO:0007669"/>
    <property type="project" value="TreeGrafter"/>
</dbReference>
<evidence type="ECO:0000256" key="2">
    <source>
        <dbReference type="ARBA" id="ARBA00008799"/>
    </source>
</evidence>
<dbReference type="NCBIfam" id="NF011071">
    <property type="entry name" value="PRK14501.1"/>
    <property type="match status" value="1"/>
</dbReference>
<dbReference type="GO" id="GO:0005992">
    <property type="term" value="P:trehalose biosynthetic process"/>
    <property type="evidence" value="ECO:0007669"/>
    <property type="project" value="InterPro"/>
</dbReference>
<dbReference type="Gene3D" id="3.40.50.1000">
    <property type="entry name" value="HAD superfamily/HAD-like"/>
    <property type="match status" value="1"/>
</dbReference>
<gene>
    <name evidence="3" type="ORF">GKO46_06320</name>
    <name evidence="4" type="ORF">GKO48_00325</name>
</gene>
<comment type="similarity">
    <text evidence="2">Belongs to the glycosyltransferase 20 family.</text>
</comment>
<organism evidence="4 5">
    <name type="scientific">Candidatus Lucifugimonas marina</name>
    <dbReference type="NCBI Taxonomy" id="3038979"/>
    <lineage>
        <taxon>Bacteria</taxon>
        <taxon>Bacillati</taxon>
        <taxon>Chloroflexota</taxon>
        <taxon>Dehalococcoidia</taxon>
        <taxon>SAR202 cluster</taxon>
        <taxon>Candidatus Lucifugimonadales</taxon>
        <taxon>Candidatus Lucifugimonadaceae</taxon>
        <taxon>Candidatus Lucifugimonas</taxon>
    </lineage>
</organism>
<dbReference type="SUPFAM" id="SSF53756">
    <property type="entry name" value="UDP-Glycosyltransferase/glycogen phosphorylase"/>
    <property type="match status" value="1"/>
</dbReference>
<accession>A0AAJ6CU08</accession>
<protein>
    <submittedName>
        <fullName evidence="4">Bifunctional alpha,alpha-trehalose-phosphate synthase (UDP-forming)/trehalose-phosphatase</fullName>
    </submittedName>
</protein>
<dbReference type="Pfam" id="PF02358">
    <property type="entry name" value="Trehalose_PPase"/>
    <property type="match status" value="1"/>
</dbReference>
<evidence type="ECO:0000313" key="6">
    <source>
        <dbReference type="Proteomes" id="UP001321249"/>
    </source>
</evidence>
<dbReference type="CDD" id="cd03788">
    <property type="entry name" value="GT20_TPS"/>
    <property type="match status" value="1"/>
</dbReference>
<dbReference type="CDD" id="cd01627">
    <property type="entry name" value="HAD_TPP"/>
    <property type="match status" value="1"/>
</dbReference>
<reference evidence="4" key="2">
    <citation type="journal article" date="2023" name="Nat. Commun.">
        <title>Cultivation of marine bacteria of the SAR202 clade.</title>
        <authorList>
            <person name="Lim Y."/>
            <person name="Seo J.H."/>
            <person name="Giovannoni S.J."/>
            <person name="Kang I."/>
            <person name="Cho J.C."/>
        </authorList>
    </citation>
    <scope>NUCLEOTIDE SEQUENCE</scope>
    <source>
        <strain evidence="4">JH1073</strain>
    </source>
</reference>
<dbReference type="NCBIfam" id="TIGR01484">
    <property type="entry name" value="HAD-SF-IIB"/>
    <property type="match status" value="1"/>
</dbReference>
<reference evidence="5 6" key="1">
    <citation type="submission" date="2019-11" db="EMBL/GenBank/DDBJ databases">
        <authorList>
            <person name="Cho J.-C."/>
        </authorList>
    </citation>
    <scope>NUCLEOTIDE SEQUENCE [LARGE SCALE GENOMIC DNA]</scope>
    <source>
        <strain evidence="4 5">JH1073</strain>
        <strain evidence="3 6">JH702</strain>
    </source>
</reference>
<reference evidence="5" key="3">
    <citation type="submission" date="2023-06" db="EMBL/GenBank/DDBJ databases">
        <title>Pangenomics reveal diversification of enzyme families and niche specialization in globally abundant SAR202 bacteria.</title>
        <authorList>
            <person name="Saw J.H.W."/>
        </authorList>
    </citation>
    <scope>NUCLEOTIDE SEQUENCE [LARGE SCALE GENOMIC DNA]</scope>
    <source>
        <strain evidence="5">JH1073</strain>
    </source>
</reference>
<dbReference type="SUPFAM" id="SSF56784">
    <property type="entry name" value="HAD-like"/>
    <property type="match status" value="1"/>
</dbReference>
<dbReference type="PANTHER" id="PTHR10788">
    <property type="entry name" value="TREHALOSE-6-PHOSPHATE SYNTHASE"/>
    <property type="match status" value="1"/>
</dbReference>
<dbReference type="NCBIfam" id="TIGR00685">
    <property type="entry name" value="T6PP"/>
    <property type="match status" value="1"/>
</dbReference>
<dbReference type="RefSeq" id="WP_342824330.1">
    <property type="nucleotide sequence ID" value="NZ_CP046146.1"/>
</dbReference>
<dbReference type="InterPro" id="IPR003337">
    <property type="entry name" value="Trehalose_PPase"/>
</dbReference>
<dbReference type="EMBL" id="CP046147">
    <property type="protein sequence ID" value="WFG38120.1"/>
    <property type="molecule type" value="Genomic_DNA"/>
</dbReference>
<dbReference type="EMBL" id="WMBE01000002">
    <property type="protein sequence ID" value="MDG0866690.1"/>
    <property type="molecule type" value="Genomic_DNA"/>
</dbReference>
<name>A0AAJ6CU08_9CHLR</name>
<dbReference type="InterPro" id="IPR001830">
    <property type="entry name" value="Glyco_trans_20"/>
</dbReference>
<dbReference type="AlphaFoldDB" id="A0AAJ6CU08"/>
<sequence length="729" mass="80843">MGRLILVSNRLPVTIHDDAADPAVGQSVSRSSGGLVAGLDPLHLNGDGIWIGYPGTDPDDNAAKLLEDMRLDPVAIPPDEYDGYYEGFSNGAIWPLFHYLLEYCEFDPQAFAAYKRVNERFAEKILEHAKDDDTIWIHDYQLMLVPSMLREKLPSARIGFFLHIPFPSSEVLRVMPQREELLRGLLGADLIGVHTFEYADHLSRSFRRVLGLEARQGVVNLSGRGVRIEAHPLGIDVDSQRNAAYSDEAEQILTRYKRSIGDAQVILGVDRLDYTKGLPNKLEAYKSLLDREPRWREGAVLIQVAVPSREAIGSYRDQKSEVERLVGEINGLYGRSGKTPIQYIYGTVSPAELGALYRLADVALVSPIRDGLNLVAKEYVAVRDDGAGVLVLSEFAGAATELGEALRINPWDIDGSAAQIERALDMSFGERNERMAPMHRRVVENDVHNWVRRFIRSLGSPKNEIPATPPMLASATLADSLSGLFASAEKPMIMLDYDGTLREFTVRHDEAKPTDEIRSIVSGLSSLKDADVFINTGRDRQTIGDWFEGVDVTLIAEHGSWIKYKGDTDWQRTGDEPDLSWQAEAMPILEDYKSRTPGVQIEKKSSGLVWHYREAEADIGEFQALDLTTHLENTLAGAPIEILTGSKIVEIRQYGVDKGRAFKNVEELRGPYDFVLAIGDDRTDEDLFEAIGSEGFTVHVGPGGSLAASSLHSPASVRRLLTHLINARS</sequence>
<dbReference type="InterPro" id="IPR006379">
    <property type="entry name" value="HAD-SF_hydro_IIB"/>
</dbReference>
<dbReference type="Proteomes" id="UP001321249">
    <property type="component" value="Unassembled WGS sequence"/>
</dbReference>
<dbReference type="PANTHER" id="PTHR10788:SF106">
    <property type="entry name" value="BCDNA.GH08860"/>
    <property type="match status" value="1"/>
</dbReference>
<dbReference type="GO" id="GO:0003825">
    <property type="term" value="F:alpha,alpha-trehalose-phosphate synthase (UDP-forming) activity"/>
    <property type="evidence" value="ECO:0007669"/>
    <property type="project" value="TreeGrafter"/>
</dbReference>
<dbReference type="InterPro" id="IPR036412">
    <property type="entry name" value="HAD-like_sf"/>
</dbReference>
<dbReference type="Proteomes" id="UP001219901">
    <property type="component" value="Chromosome"/>
</dbReference>
<dbReference type="Gene3D" id="3.30.70.1020">
    <property type="entry name" value="Trehalose-6-phosphate phosphatase related protein, domain 2"/>
    <property type="match status" value="1"/>
</dbReference>
<dbReference type="InterPro" id="IPR023214">
    <property type="entry name" value="HAD_sf"/>
</dbReference>
<dbReference type="Gene3D" id="3.40.50.2000">
    <property type="entry name" value="Glycogen Phosphorylase B"/>
    <property type="match status" value="2"/>
</dbReference>
<proteinExistence type="inferred from homology"/>
<evidence type="ECO:0000313" key="3">
    <source>
        <dbReference type="EMBL" id="MDG0866690.1"/>
    </source>
</evidence>
<evidence type="ECO:0000313" key="4">
    <source>
        <dbReference type="EMBL" id="WFG38120.1"/>
    </source>
</evidence>